<dbReference type="SUPFAM" id="SSF57959">
    <property type="entry name" value="Leucine zipper domain"/>
    <property type="match status" value="1"/>
</dbReference>
<feature type="region of interest" description="Disordered" evidence="7">
    <location>
        <begin position="228"/>
        <end position="361"/>
    </location>
</feature>
<evidence type="ECO:0000256" key="1">
    <source>
        <dbReference type="ARBA" id="ARBA00004123"/>
    </source>
</evidence>
<dbReference type="PANTHER" id="PTHR13044:SF14">
    <property type="entry name" value="CRYPTOCEPHAL, ISOFORM A"/>
    <property type="match status" value="1"/>
</dbReference>
<gene>
    <name evidence="10" type="primary">20206741</name>
    <name evidence="9" type="ORF">HELRODRAFT_178380</name>
</gene>
<evidence type="ECO:0000313" key="9">
    <source>
        <dbReference type="EMBL" id="ESN97257.1"/>
    </source>
</evidence>
<feature type="compositionally biased region" description="Pro residues" evidence="7">
    <location>
        <begin position="155"/>
        <end position="168"/>
    </location>
</feature>
<dbReference type="GO" id="GO:0001228">
    <property type="term" value="F:DNA-binding transcription activator activity, RNA polymerase II-specific"/>
    <property type="evidence" value="ECO:0000318"/>
    <property type="project" value="GO_Central"/>
</dbReference>
<dbReference type="PANTHER" id="PTHR13044">
    <property type="entry name" value="ACTIVATING TRANSCRIPTION FACTOR ATF 4/5"/>
    <property type="match status" value="1"/>
</dbReference>
<dbReference type="CDD" id="cd14692">
    <property type="entry name" value="bZIP_ATF4"/>
    <property type="match status" value="1"/>
</dbReference>
<dbReference type="AlphaFoldDB" id="T1FD42"/>
<dbReference type="EnsemblMetazoa" id="HelroT178380">
    <property type="protein sequence ID" value="HelroP178380"/>
    <property type="gene ID" value="HelroG178380"/>
</dbReference>
<feature type="region of interest" description="Disordered" evidence="7">
    <location>
        <begin position="147"/>
        <end position="178"/>
    </location>
</feature>
<evidence type="ECO:0000256" key="3">
    <source>
        <dbReference type="ARBA" id="ARBA00023015"/>
    </source>
</evidence>
<evidence type="ECO:0000313" key="11">
    <source>
        <dbReference type="Proteomes" id="UP000015101"/>
    </source>
</evidence>
<dbReference type="PROSITE" id="PS50217">
    <property type="entry name" value="BZIP"/>
    <property type="match status" value="1"/>
</dbReference>
<keyword evidence="5" id="KW-0804">Transcription</keyword>
<organism evidence="10 11">
    <name type="scientific">Helobdella robusta</name>
    <name type="common">Californian leech</name>
    <dbReference type="NCBI Taxonomy" id="6412"/>
    <lineage>
        <taxon>Eukaryota</taxon>
        <taxon>Metazoa</taxon>
        <taxon>Spiralia</taxon>
        <taxon>Lophotrochozoa</taxon>
        <taxon>Annelida</taxon>
        <taxon>Clitellata</taxon>
        <taxon>Hirudinea</taxon>
        <taxon>Rhynchobdellida</taxon>
        <taxon>Glossiphoniidae</taxon>
        <taxon>Helobdella</taxon>
    </lineage>
</organism>
<dbReference type="RefSeq" id="XP_009024734.1">
    <property type="nucleotide sequence ID" value="XM_009026486.1"/>
</dbReference>
<dbReference type="InParanoid" id="T1FD42"/>
<dbReference type="GO" id="GO:0000977">
    <property type="term" value="F:RNA polymerase II transcription regulatory region sequence-specific DNA binding"/>
    <property type="evidence" value="ECO:0000318"/>
    <property type="project" value="GO_Central"/>
</dbReference>
<dbReference type="CTD" id="20206741"/>
<reference evidence="11" key="1">
    <citation type="submission" date="2012-12" db="EMBL/GenBank/DDBJ databases">
        <authorList>
            <person name="Hellsten U."/>
            <person name="Grimwood J."/>
            <person name="Chapman J.A."/>
            <person name="Shapiro H."/>
            <person name="Aerts A."/>
            <person name="Otillar R.P."/>
            <person name="Terry A.Y."/>
            <person name="Boore J.L."/>
            <person name="Simakov O."/>
            <person name="Marletaz F."/>
            <person name="Cho S.-J."/>
            <person name="Edsinger-Gonzales E."/>
            <person name="Havlak P."/>
            <person name="Kuo D.-H."/>
            <person name="Larsson T."/>
            <person name="Lv J."/>
            <person name="Arendt D."/>
            <person name="Savage R."/>
            <person name="Osoegawa K."/>
            <person name="de Jong P."/>
            <person name="Lindberg D.R."/>
            <person name="Seaver E.C."/>
            <person name="Weisblat D.A."/>
            <person name="Putnam N.H."/>
            <person name="Grigoriev I.V."/>
            <person name="Rokhsar D.S."/>
        </authorList>
    </citation>
    <scope>NUCLEOTIDE SEQUENCE</scope>
</reference>
<dbReference type="HOGENOM" id="CLU_674909_0_0_1"/>
<keyword evidence="4" id="KW-0238">DNA-binding</keyword>
<dbReference type="Proteomes" id="UP000015101">
    <property type="component" value="Unassembled WGS sequence"/>
</dbReference>
<dbReference type="GO" id="GO:0005634">
    <property type="term" value="C:nucleus"/>
    <property type="evidence" value="ECO:0000318"/>
    <property type="project" value="GO_Central"/>
</dbReference>
<accession>T1FD42</accession>
<evidence type="ECO:0000256" key="4">
    <source>
        <dbReference type="ARBA" id="ARBA00023125"/>
    </source>
</evidence>
<evidence type="ECO:0000313" key="10">
    <source>
        <dbReference type="EnsemblMetazoa" id="HelroP178380"/>
    </source>
</evidence>
<feature type="compositionally biased region" description="Acidic residues" evidence="7">
    <location>
        <begin position="266"/>
        <end position="288"/>
    </location>
</feature>
<proteinExistence type="inferred from homology"/>
<name>T1FD42_HELRO</name>
<dbReference type="PROSITE" id="PS00036">
    <property type="entry name" value="BZIP_BASIC"/>
    <property type="match status" value="1"/>
</dbReference>
<feature type="compositionally biased region" description="Basic residues" evidence="7">
    <location>
        <begin position="343"/>
        <end position="361"/>
    </location>
</feature>
<evidence type="ECO:0000256" key="5">
    <source>
        <dbReference type="ARBA" id="ARBA00023163"/>
    </source>
</evidence>
<evidence type="ECO:0000256" key="6">
    <source>
        <dbReference type="ARBA" id="ARBA00023242"/>
    </source>
</evidence>
<comment type="similarity">
    <text evidence="2">Belongs to the bZIP family.</text>
</comment>
<protein>
    <recommendedName>
        <fullName evidence="8">BZIP domain-containing protein</fullName>
    </recommendedName>
</protein>
<dbReference type="KEGG" id="hro:HELRODRAFT_178380"/>
<dbReference type="InterPro" id="IPR004827">
    <property type="entry name" value="bZIP"/>
</dbReference>
<dbReference type="GO" id="GO:0006357">
    <property type="term" value="P:regulation of transcription by RNA polymerase II"/>
    <property type="evidence" value="ECO:0000318"/>
    <property type="project" value="GO_Central"/>
</dbReference>
<comment type="subcellular location">
    <subcellularLocation>
        <location evidence="1">Nucleus</location>
    </subcellularLocation>
</comment>
<dbReference type="EMBL" id="KB097417">
    <property type="protein sequence ID" value="ESN97257.1"/>
    <property type="molecule type" value="Genomic_DNA"/>
</dbReference>
<dbReference type="GeneID" id="20206741"/>
<evidence type="ECO:0000259" key="8">
    <source>
        <dbReference type="PROSITE" id="PS50217"/>
    </source>
</evidence>
<dbReference type="Gene3D" id="1.20.5.170">
    <property type="match status" value="1"/>
</dbReference>
<keyword evidence="6" id="KW-0539">Nucleus</keyword>
<feature type="compositionally biased region" description="Basic residues" evidence="7">
    <location>
        <begin position="297"/>
        <end position="319"/>
    </location>
</feature>
<sequence length="408" mass="47023">MVKPSNWVMKVKKASHSLPQANLLGDLIEPRLGSGNLHHNLLDLENSFSFSNESSPYESELHSFLDVLSSELTPVLPDFHNNRVEHEDFLGFNESGTIDNKLLEDWTGIVQQSNLIDSALTLENSMSFYQDDENDVIDVVTVEETVNQEEAGLPPFDPQPPNQHPPSLPHHHEDPGLQEEESYDYGDVHNFPIPSPLSTEMNQAIQDEGNHYGYYNNDADDVVVEEEEDVEDFYPPFDEVRSEVIQNSKVKSKKRNFPQSHVGPLSDDDSDEDGDNDDDDENDDEDDDDYKHNSSYTKKKRRRKFLKRTTSKKGKKNIKRHSDLDDYGDDNNNSSGSGGSYMSKRKREQNKRAATKYRNKKKMEELENVERLEKLLDRNRELKDIVKSREHEVNVMKRLLMDVLNKKK</sequence>
<evidence type="ECO:0000256" key="7">
    <source>
        <dbReference type="SAM" id="MobiDB-lite"/>
    </source>
</evidence>
<keyword evidence="11" id="KW-1185">Reference proteome</keyword>
<dbReference type="EMBL" id="AMQM01006412">
    <property type="status" value="NOT_ANNOTATED_CDS"/>
    <property type="molecule type" value="Genomic_DNA"/>
</dbReference>
<evidence type="ECO:0000256" key="2">
    <source>
        <dbReference type="ARBA" id="ARBA00007163"/>
    </source>
</evidence>
<feature type="domain" description="BZIP" evidence="8">
    <location>
        <begin position="344"/>
        <end position="403"/>
    </location>
</feature>
<dbReference type="OrthoDB" id="5847285at2759"/>
<dbReference type="InterPro" id="IPR046347">
    <property type="entry name" value="bZIP_sf"/>
</dbReference>
<reference evidence="10" key="3">
    <citation type="submission" date="2015-06" db="UniProtKB">
        <authorList>
            <consortium name="EnsemblMetazoa"/>
        </authorList>
    </citation>
    <scope>IDENTIFICATION</scope>
</reference>
<keyword evidence="3" id="KW-0805">Transcription regulation</keyword>
<reference evidence="9 11" key="2">
    <citation type="journal article" date="2013" name="Nature">
        <title>Insights into bilaterian evolution from three spiralian genomes.</title>
        <authorList>
            <person name="Simakov O."/>
            <person name="Marletaz F."/>
            <person name="Cho S.J."/>
            <person name="Edsinger-Gonzales E."/>
            <person name="Havlak P."/>
            <person name="Hellsten U."/>
            <person name="Kuo D.H."/>
            <person name="Larsson T."/>
            <person name="Lv J."/>
            <person name="Arendt D."/>
            <person name="Savage R."/>
            <person name="Osoegawa K."/>
            <person name="de Jong P."/>
            <person name="Grimwood J."/>
            <person name="Chapman J.A."/>
            <person name="Shapiro H."/>
            <person name="Aerts A."/>
            <person name="Otillar R.P."/>
            <person name="Terry A.Y."/>
            <person name="Boore J.L."/>
            <person name="Grigoriev I.V."/>
            <person name="Lindberg D.R."/>
            <person name="Seaver E.C."/>
            <person name="Weisblat D.A."/>
            <person name="Putnam N.H."/>
            <person name="Rokhsar D.S."/>
        </authorList>
    </citation>
    <scope>NUCLEOTIDE SEQUENCE</scope>
</reference>
<dbReference type="Pfam" id="PF07716">
    <property type="entry name" value="bZIP_2"/>
    <property type="match status" value="1"/>
</dbReference>